<organism evidence="1 2">
    <name type="scientific">Massilimicrobiota timonensis</name>
    <dbReference type="NCBI Taxonomy" id="1776392"/>
    <lineage>
        <taxon>Bacteria</taxon>
        <taxon>Bacillati</taxon>
        <taxon>Bacillota</taxon>
        <taxon>Erysipelotrichia</taxon>
        <taxon>Erysipelotrichales</taxon>
        <taxon>Erysipelotrichaceae</taxon>
        <taxon>Massilimicrobiota</taxon>
    </lineage>
</organism>
<dbReference type="SUPFAM" id="SSF160719">
    <property type="entry name" value="gpW/gp25-like"/>
    <property type="match status" value="1"/>
</dbReference>
<keyword evidence="2" id="KW-1185">Reference proteome</keyword>
<dbReference type="OrthoDB" id="89089at2"/>
<dbReference type="Gene3D" id="3.10.450.40">
    <property type="match status" value="1"/>
</dbReference>
<proteinExistence type="predicted"/>
<sequence>MLPNQYIDLSESDFEIEEEQNTETYKMIIPLQIINGKTDEQDAMIQAIYKILNTERYAYPIYSDNYGIELIDLIGEDAEWVCAELQRRIEEALYQDERIKEINNFDFTIEDNKVHVSFTVYTVYGYTTISKGVEY</sequence>
<dbReference type="Pfam" id="PF10934">
    <property type="entry name" value="Sheath_initiator"/>
    <property type="match status" value="1"/>
</dbReference>
<reference evidence="1 2" key="1">
    <citation type="journal article" date="2018" name="BMC Genomics">
        <title>Whole genome sequencing and function prediction of 133 gut anaerobes isolated from chicken caecum in pure cultures.</title>
        <authorList>
            <person name="Medvecky M."/>
            <person name="Cejkova D."/>
            <person name="Polansky O."/>
            <person name="Karasova D."/>
            <person name="Kubasova T."/>
            <person name="Cizek A."/>
            <person name="Rychlik I."/>
        </authorList>
    </citation>
    <scope>NUCLEOTIDE SEQUENCE [LARGE SCALE GENOMIC DNA]</scope>
    <source>
        <strain evidence="1 2">An13</strain>
    </source>
</reference>
<evidence type="ECO:0008006" key="3">
    <source>
        <dbReference type="Google" id="ProtNLM"/>
    </source>
</evidence>
<protein>
    <recommendedName>
        <fullName evidence="3">DUF2634 domain-containing protein</fullName>
    </recommendedName>
</protein>
<gene>
    <name evidence="1" type="ORF">B5E75_10995</name>
</gene>
<dbReference type="RefSeq" id="WP_087359188.1">
    <property type="nucleotide sequence ID" value="NZ_NFLJ01000034.1"/>
</dbReference>
<dbReference type="InterPro" id="IPR020288">
    <property type="entry name" value="Sheath_initiator"/>
</dbReference>
<name>A0A1Y4STN2_9FIRM</name>
<accession>A0A1Y4STN2</accession>
<evidence type="ECO:0000313" key="2">
    <source>
        <dbReference type="Proteomes" id="UP000195305"/>
    </source>
</evidence>
<dbReference type="Proteomes" id="UP000195305">
    <property type="component" value="Unassembled WGS sequence"/>
</dbReference>
<evidence type="ECO:0000313" key="1">
    <source>
        <dbReference type="EMBL" id="OUQ33258.1"/>
    </source>
</evidence>
<dbReference type="EMBL" id="NFLJ01000034">
    <property type="protein sequence ID" value="OUQ33258.1"/>
    <property type="molecule type" value="Genomic_DNA"/>
</dbReference>
<dbReference type="AlphaFoldDB" id="A0A1Y4STN2"/>
<comment type="caution">
    <text evidence="1">The sequence shown here is derived from an EMBL/GenBank/DDBJ whole genome shotgun (WGS) entry which is preliminary data.</text>
</comment>